<dbReference type="Gene3D" id="2.60.40.740">
    <property type="match status" value="1"/>
</dbReference>
<dbReference type="EMBL" id="CP049934">
    <property type="protein sequence ID" value="QIM15840.1"/>
    <property type="molecule type" value="Genomic_DNA"/>
</dbReference>
<dbReference type="KEGG" id="lins:G7067_04485"/>
<dbReference type="GO" id="GO:0007155">
    <property type="term" value="P:cell adhesion"/>
    <property type="evidence" value="ECO:0007669"/>
    <property type="project" value="InterPro"/>
</dbReference>
<gene>
    <name evidence="9" type="ORF">G7067_04485</name>
</gene>
<evidence type="ECO:0000313" key="10">
    <source>
        <dbReference type="Proteomes" id="UP000501387"/>
    </source>
</evidence>
<keyword evidence="3" id="KW-0964">Secreted</keyword>
<reference evidence="9 10" key="1">
    <citation type="submission" date="2020-03" db="EMBL/GenBank/DDBJ databases">
        <title>Leucobacter sp. nov., isolated from beetles.</title>
        <authorList>
            <person name="Hyun D.-W."/>
            <person name="Bae J.-W."/>
        </authorList>
    </citation>
    <scope>NUCLEOTIDE SEQUENCE [LARGE SCALE GENOMIC DNA]</scope>
    <source>
        <strain evidence="9 10">HDW9B</strain>
    </source>
</reference>
<evidence type="ECO:0000256" key="3">
    <source>
        <dbReference type="ARBA" id="ARBA00022525"/>
    </source>
</evidence>
<dbReference type="InterPro" id="IPR008966">
    <property type="entry name" value="Adhesion_dom_sf"/>
</dbReference>
<keyword evidence="5" id="KW-0572">Peptidoglycan-anchor</keyword>
<dbReference type="InterPro" id="IPR041171">
    <property type="entry name" value="SDR_Ig"/>
</dbReference>
<feature type="signal peptide" evidence="6">
    <location>
        <begin position="1"/>
        <end position="30"/>
    </location>
</feature>
<sequence length="397" mass="41185">MGLLKRLFAGAGAAIFLIAGSIAGTAAAHAAVVPSAITSVSIEQTMAIKYDFLTIHLGWAVPDGAEEGDTFSVTLPEELRAVGSDFTLTDGSGAVVATATMSGSTVTFTLTDYVATHANTHGDATIRAQFFSDAADNTSVPLRFVTGDGDAFDLSIFKYAVTPIDRSQPAKAASWMDLQDQGITKPQNAIWWQVAAPRGPSTTTRFTDTLGPGMKMDCAMGFMSTFEVQPSTGYLINQVDIDPSRVTVHSCTDTGFDVSISGAQPGEILSVGYFTSLTDQWLADYSNTATVTQDSGSQIASSSIQRYSSGGSGAGNNLGQLTVTKAYAGDGIALAKGPFKVLVDCQNGGSAVNGFPRTLSFENAGSQSLVLPFGTVCTADETDIGNATASDITPPPV</sequence>
<dbReference type="Gene3D" id="2.60.40.1280">
    <property type="match status" value="1"/>
</dbReference>
<evidence type="ECO:0000256" key="4">
    <source>
        <dbReference type="ARBA" id="ARBA00022729"/>
    </source>
</evidence>
<keyword evidence="4 6" id="KW-0732">Signal</keyword>
<evidence type="ECO:0000259" key="8">
    <source>
        <dbReference type="Pfam" id="PF19407"/>
    </source>
</evidence>
<dbReference type="SUPFAM" id="SSF49401">
    <property type="entry name" value="Bacterial adhesins"/>
    <property type="match status" value="2"/>
</dbReference>
<feature type="domain" description="SDR-like Ig" evidence="7">
    <location>
        <begin position="51"/>
        <end position="135"/>
    </location>
</feature>
<protein>
    <submittedName>
        <fullName evidence="9">Uncharacterized protein</fullName>
    </submittedName>
</protein>
<dbReference type="Proteomes" id="UP000501387">
    <property type="component" value="Chromosome"/>
</dbReference>
<dbReference type="Pfam" id="PF17961">
    <property type="entry name" value="Big_8"/>
    <property type="match status" value="1"/>
</dbReference>
<dbReference type="AlphaFoldDB" id="A0A6G8FH99"/>
<dbReference type="InterPro" id="IPR046022">
    <property type="entry name" value="DUF5979"/>
</dbReference>
<evidence type="ECO:0000313" key="9">
    <source>
        <dbReference type="EMBL" id="QIM15840.1"/>
    </source>
</evidence>
<dbReference type="Pfam" id="PF19407">
    <property type="entry name" value="DUF5979"/>
    <property type="match status" value="1"/>
</dbReference>
<comment type="subcellular location">
    <subcellularLocation>
        <location evidence="1">Secreted</location>
        <location evidence="1">Cell wall</location>
        <topology evidence="1">Peptidoglycan-anchor</topology>
    </subcellularLocation>
</comment>
<feature type="domain" description="DUF5979" evidence="8">
    <location>
        <begin position="321"/>
        <end position="384"/>
    </location>
</feature>
<dbReference type="InterPro" id="IPR011252">
    <property type="entry name" value="Fibrogen-bd_dom1"/>
</dbReference>
<evidence type="ECO:0000256" key="6">
    <source>
        <dbReference type="SAM" id="SignalP"/>
    </source>
</evidence>
<evidence type="ECO:0000256" key="5">
    <source>
        <dbReference type="ARBA" id="ARBA00023088"/>
    </source>
</evidence>
<organism evidence="9 10">
    <name type="scientific">Leucobacter insecticola</name>
    <dbReference type="NCBI Taxonomy" id="2714934"/>
    <lineage>
        <taxon>Bacteria</taxon>
        <taxon>Bacillati</taxon>
        <taxon>Actinomycetota</taxon>
        <taxon>Actinomycetes</taxon>
        <taxon>Micrococcales</taxon>
        <taxon>Microbacteriaceae</taxon>
        <taxon>Leucobacter</taxon>
    </lineage>
</organism>
<evidence type="ECO:0000256" key="1">
    <source>
        <dbReference type="ARBA" id="ARBA00004168"/>
    </source>
</evidence>
<proteinExistence type="predicted"/>
<accession>A0A6G8FH99</accession>
<name>A0A6G8FH99_9MICO</name>
<dbReference type="RefSeq" id="WP_166322305.1">
    <property type="nucleotide sequence ID" value="NZ_CP049934.1"/>
</dbReference>
<keyword evidence="2" id="KW-0134">Cell wall</keyword>
<evidence type="ECO:0000259" key="7">
    <source>
        <dbReference type="Pfam" id="PF17961"/>
    </source>
</evidence>
<keyword evidence="10" id="KW-1185">Reference proteome</keyword>
<evidence type="ECO:0000256" key="2">
    <source>
        <dbReference type="ARBA" id="ARBA00022512"/>
    </source>
</evidence>
<feature type="chain" id="PRO_5026123461" evidence="6">
    <location>
        <begin position="31"/>
        <end position="397"/>
    </location>
</feature>